<name>A0A5C3MPT7_9AGAM</name>
<accession>A0A5C3MPT7</accession>
<organism evidence="2 3">
    <name type="scientific">Heliocybe sulcata</name>
    <dbReference type="NCBI Taxonomy" id="5364"/>
    <lineage>
        <taxon>Eukaryota</taxon>
        <taxon>Fungi</taxon>
        <taxon>Dikarya</taxon>
        <taxon>Basidiomycota</taxon>
        <taxon>Agaricomycotina</taxon>
        <taxon>Agaricomycetes</taxon>
        <taxon>Gloeophyllales</taxon>
        <taxon>Gloeophyllaceae</taxon>
        <taxon>Heliocybe</taxon>
    </lineage>
</organism>
<feature type="transmembrane region" description="Helical" evidence="1">
    <location>
        <begin position="61"/>
        <end position="78"/>
    </location>
</feature>
<evidence type="ECO:0000313" key="3">
    <source>
        <dbReference type="Proteomes" id="UP000305948"/>
    </source>
</evidence>
<feature type="transmembrane region" description="Helical" evidence="1">
    <location>
        <begin position="98"/>
        <end position="116"/>
    </location>
</feature>
<protein>
    <submittedName>
        <fullName evidence="2">Uncharacterized protein</fullName>
    </submittedName>
</protein>
<feature type="transmembrane region" description="Helical" evidence="1">
    <location>
        <begin position="214"/>
        <end position="231"/>
    </location>
</feature>
<dbReference type="OrthoDB" id="2742220at2759"/>
<evidence type="ECO:0000256" key="1">
    <source>
        <dbReference type="SAM" id="Phobius"/>
    </source>
</evidence>
<proteinExistence type="predicted"/>
<dbReference type="EMBL" id="ML213524">
    <property type="protein sequence ID" value="TFK47402.1"/>
    <property type="molecule type" value="Genomic_DNA"/>
</dbReference>
<reference evidence="2 3" key="1">
    <citation type="journal article" date="2019" name="Nat. Ecol. Evol.">
        <title>Megaphylogeny resolves global patterns of mushroom evolution.</title>
        <authorList>
            <person name="Varga T."/>
            <person name="Krizsan K."/>
            <person name="Foldi C."/>
            <person name="Dima B."/>
            <person name="Sanchez-Garcia M."/>
            <person name="Sanchez-Ramirez S."/>
            <person name="Szollosi G.J."/>
            <person name="Szarkandi J.G."/>
            <person name="Papp V."/>
            <person name="Albert L."/>
            <person name="Andreopoulos W."/>
            <person name="Angelini C."/>
            <person name="Antonin V."/>
            <person name="Barry K.W."/>
            <person name="Bougher N.L."/>
            <person name="Buchanan P."/>
            <person name="Buyck B."/>
            <person name="Bense V."/>
            <person name="Catcheside P."/>
            <person name="Chovatia M."/>
            <person name="Cooper J."/>
            <person name="Damon W."/>
            <person name="Desjardin D."/>
            <person name="Finy P."/>
            <person name="Geml J."/>
            <person name="Haridas S."/>
            <person name="Hughes K."/>
            <person name="Justo A."/>
            <person name="Karasinski D."/>
            <person name="Kautmanova I."/>
            <person name="Kiss B."/>
            <person name="Kocsube S."/>
            <person name="Kotiranta H."/>
            <person name="LaButti K.M."/>
            <person name="Lechner B.E."/>
            <person name="Liimatainen K."/>
            <person name="Lipzen A."/>
            <person name="Lukacs Z."/>
            <person name="Mihaltcheva S."/>
            <person name="Morgado L.N."/>
            <person name="Niskanen T."/>
            <person name="Noordeloos M.E."/>
            <person name="Ohm R.A."/>
            <person name="Ortiz-Santana B."/>
            <person name="Ovrebo C."/>
            <person name="Racz N."/>
            <person name="Riley R."/>
            <person name="Savchenko A."/>
            <person name="Shiryaev A."/>
            <person name="Soop K."/>
            <person name="Spirin V."/>
            <person name="Szebenyi C."/>
            <person name="Tomsovsky M."/>
            <person name="Tulloss R.E."/>
            <person name="Uehling J."/>
            <person name="Grigoriev I.V."/>
            <person name="Vagvolgyi C."/>
            <person name="Papp T."/>
            <person name="Martin F.M."/>
            <person name="Miettinen O."/>
            <person name="Hibbett D.S."/>
            <person name="Nagy L.G."/>
        </authorList>
    </citation>
    <scope>NUCLEOTIDE SEQUENCE [LARGE SCALE GENOMIC DNA]</scope>
    <source>
        <strain evidence="2 3">OMC1185</strain>
    </source>
</reference>
<evidence type="ECO:0000313" key="2">
    <source>
        <dbReference type="EMBL" id="TFK47402.1"/>
    </source>
</evidence>
<feature type="transmembrane region" description="Helical" evidence="1">
    <location>
        <begin position="237"/>
        <end position="260"/>
    </location>
</feature>
<dbReference type="AlphaFoldDB" id="A0A5C3MPT7"/>
<sequence length="342" mass="37995">MLEPLILVDWDDPGEMMRDAGIYEKIMAFCMGIYGFVISFPRRGHTQVYELIRAPECANDGLKVPYLLGRYSVIAMFAVLNKLDYHTIMIECDIEYKFIAVTFMLGTGCASLNLAIRTAVIWMHAWYAIVVLTALAIVHWGFAAAVKFIRTDYDSFYGACLIVQTHADALTGLYIATLIFDMLILIASIAGLLRGGTSFRTWGMHDIRRVLFKQGIGYFILTCIILARLNFNTIMDIILSVPALVISMMASCHCVTSLILTCQEYQKRAQDPEIVVLEGTEEAQFTSRIDIPPPSSAGASVQGVPQTHLQVPQRNCSPGTPFLQVPTTGPGLRVPPVLYPNR</sequence>
<keyword evidence="1" id="KW-1133">Transmembrane helix</keyword>
<keyword evidence="3" id="KW-1185">Reference proteome</keyword>
<keyword evidence="1" id="KW-0812">Transmembrane</keyword>
<feature type="transmembrane region" description="Helical" evidence="1">
    <location>
        <begin position="20"/>
        <end position="40"/>
    </location>
</feature>
<feature type="transmembrane region" description="Helical" evidence="1">
    <location>
        <begin position="169"/>
        <end position="193"/>
    </location>
</feature>
<gene>
    <name evidence="2" type="ORF">OE88DRAFT_1738696</name>
</gene>
<feature type="transmembrane region" description="Helical" evidence="1">
    <location>
        <begin position="125"/>
        <end position="149"/>
    </location>
</feature>
<keyword evidence="1" id="KW-0472">Membrane</keyword>
<dbReference type="Proteomes" id="UP000305948">
    <property type="component" value="Unassembled WGS sequence"/>
</dbReference>